<name>A0A0D0AKL6_9AGAM</name>
<dbReference type="SUPFAM" id="SSF56349">
    <property type="entry name" value="DNA breaking-rejoining enzymes"/>
    <property type="match status" value="1"/>
</dbReference>
<organism evidence="2 3">
    <name type="scientific">Suillus luteus UH-Slu-Lm8-n1</name>
    <dbReference type="NCBI Taxonomy" id="930992"/>
    <lineage>
        <taxon>Eukaryota</taxon>
        <taxon>Fungi</taxon>
        <taxon>Dikarya</taxon>
        <taxon>Basidiomycota</taxon>
        <taxon>Agaricomycotina</taxon>
        <taxon>Agaricomycetes</taxon>
        <taxon>Agaricomycetidae</taxon>
        <taxon>Boletales</taxon>
        <taxon>Suillineae</taxon>
        <taxon>Suillaceae</taxon>
        <taxon>Suillus</taxon>
    </lineage>
</organism>
<reference evidence="3" key="2">
    <citation type="submission" date="2015-01" db="EMBL/GenBank/DDBJ databases">
        <title>Evolutionary Origins and Diversification of the Mycorrhizal Mutualists.</title>
        <authorList>
            <consortium name="DOE Joint Genome Institute"/>
            <consortium name="Mycorrhizal Genomics Consortium"/>
            <person name="Kohler A."/>
            <person name="Kuo A."/>
            <person name="Nagy L.G."/>
            <person name="Floudas D."/>
            <person name="Copeland A."/>
            <person name="Barry K.W."/>
            <person name="Cichocki N."/>
            <person name="Veneault-Fourrey C."/>
            <person name="LaButti K."/>
            <person name="Lindquist E.A."/>
            <person name="Lipzen A."/>
            <person name="Lundell T."/>
            <person name="Morin E."/>
            <person name="Murat C."/>
            <person name="Riley R."/>
            <person name="Ohm R."/>
            <person name="Sun H."/>
            <person name="Tunlid A."/>
            <person name="Henrissat B."/>
            <person name="Grigoriev I.V."/>
            <person name="Hibbett D.S."/>
            <person name="Martin F."/>
        </authorList>
    </citation>
    <scope>NUCLEOTIDE SEQUENCE [LARGE SCALE GENOMIC DNA]</scope>
    <source>
        <strain evidence="3">UH-Slu-Lm8-n1</strain>
    </source>
</reference>
<dbReference type="InParanoid" id="A0A0D0AKL6"/>
<dbReference type="InterPro" id="IPR013762">
    <property type="entry name" value="Integrase-like_cat_sf"/>
</dbReference>
<dbReference type="Proteomes" id="UP000054485">
    <property type="component" value="Unassembled WGS sequence"/>
</dbReference>
<gene>
    <name evidence="2" type="ORF">CY34DRAFT_97232</name>
</gene>
<dbReference type="OrthoDB" id="2681442at2759"/>
<dbReference type="HOGENOM" id="CLU_003292_9_0_1"/>
<dbReference type="AlphaFoldDB" id="A0A0D0AKL6"/>
<evidence type="ECO:0000313" key="3">
    <source>
        <dbReference type="Proteomes" id="UP000054485"/>
    </source>
</evidence>
<keyword evidence="3" id="KW-1185">Reference proteome</keyword>
<protein>
    <submittedName>
        <fullName evidence="2">Uncharacterized protein</fullName>
    </submittedName>
</protein>
<evidence type="ECO:0000313" key="2">
    <source>
        <dbReference type="EMBL" id="KIK34822.1"/>
    </source>
</evidence>
<accession>A0A0D0AKL6</accession>
<dbReference type="EMBL" id="KN835698">
    <property type="protein sequence ID" value="KIK34822.1"/>
    <property type="molecule type" value="Genomic_DNA"/>
</dbReference>
<proteinExistence type="predicted"/>
<evidence type="ECO:0000256" key="1">
    <source>
        <dbReference type="ARBA" id="ARBA00023172"/>
    </source>
</evidence>
<dbReference type="InterPro" id="IPR011010">
    <property type="entry name" value="DNA_brk_join_enz"/>
</dbReference>
<reference evidence="2 3" key="1">
    <citation type="submission" date="2014-04" db="EMBL/GenBank/DDBJ databases">
        <authorList>
            <consortium name="DOE Joint Genome Institute"/>
            <person name="Kuo A."/>
            <person name="Ruytinx J."/>
            <person name="Rineau F."/>
            <person name="Colpaert J."/>
            <person name="Kohler A."/>
            <person name="Nagy L.G."/>
            <person name="Floudas D."/>
            <person name="Copeland A."/>
            <person name="Barry K.W."/>
            <person name="Cichocki N."/>
            <person name="Veneault-Fourrey C."/>
            <person name="LaButti K."/>
            <person name="Lindquist E.A."/>
            <person name="Lipzen A."/>
            <person name="Lundell T."/>
            <person name="Morin E."/>
            <person name="Murat C."/>
            <person name="Sun H."/>
            <person name="Tunlid A."/>
            <person name="Henrissat B."/>
            <person name="Grigoriev I.V."/>
            <person name="Hibbett D.S."/>
            <person name="Martin F."/>
            <person name="Nordberg H.P."/>
            <person name="Cantor M.N."/>
            <person name="Hua S.X."/>
        </authorList>
    </citation>
    <scope>NUCLEOTIDE SEQUENCE [LARGE SCALE GENOMIC DNA]</scope>
    <source>
        <strain evidence="2 3">UH-Slu-Lm8-n1</strain>
    </source>
</reference>
<keyword evidence="1" id="KW-0233">DNA recombination</keyword>
<dbReference type="GO" id="GO:0006310">
    <property type="term" value="P:DNA recombination"/>
    <property type="evidence" value="ECO:0007669"/>
    <property type="project" value="UniProtKB-KW"/>
</dbReference>
<dbReference type="Gene3D" id="1.10.443.10">
    <property type="entry name" value="Intergrase catalytic core"/>
    <property type="match status" value="1"/>
</dbReference>
<dbReference type="GO" id="GO:0015074">
    <property type="term" value="P:DNA integration"/>
    <property type="evidence" value="ECO:0007669"/>
    <property type="project" value="InterPro"/>
</dbReference>
<dbReference type="GO" id="GO:0003677">
    <property type="term" value="F:DNA binding"/>
    <property type="evidence" value="ECO:0007669"/>
    <property type="project" value="InterPro"/>
</dbReference>
<dbReference type="STRING" id="930992.A0A0D0AKL6"/>
<sequence length="113" mass="12843">MGPSDPITSLNTHLAGNSPLPSSHLFSYRDTKGALTPLTKWKFLARCNTVWSQYSFSCISGHSFRIRGTTELLLYRVSPHIIKALGRWFLDVFLHYWRCLEELAPLHAELVGP</sequence>